<proteinExistence type="predicted"/>
<dbReference type="AlphaFoldDB" id="F4RHN6"/>
<dbReference type="RefSeq" id="XP_007408867.1">
    <property type="nucleotide sequence ID" value="XM_007408805.1"/>
</dbReference>
<feature type="compositionally biased region" description="Low complexity" evidence="1">
    <location>
        <begin position="77"/>
        <end position="96"/>
    </location>
</feature>
<evidence type="ECO:0000256" key="1">
    <source>
        <dbReference type="SAM" id="MobiDB-lite"/>
    </source>
</evidence>
<dbReference type="Proteomes" id="UP000001072">
    <property type="component" value="Unassembled WGS sequence"/>
</dbReference>
<protein>
    <submittedName>
        <fullName evidence="2">Uncharacterized protein</fullName>
    </submittedName>
</protein>
<evidence type="ECO:0000313" key="2">
    <source>
        <dbReference type="EMBL" id="EGG08102.1"/>
    </source>
</evidence>
<dbReference type="VEuPathDB" id="FungiDB:MELLADRAFT_105301"/>
<dbReference type="EMBL" id="GL883102">
    <property type="protein sequence ID" value="EGG08102.1"/>
    <property type="molecule type" value="Genomic_DNA"/>
</dbReference>
<dbReference type="GeneID" id="18922564"/>
<dbReference type="InParanoid" id="F4RHN6"/>
<name>F4RHN6_MELLP</name>
<feature type="compositionally biased region" description="Polar residues" evidence="1">
    <location>
        <begin position="128"/>
        <end position="137"/>
    </location>
</feature>
<feature type="compositionally biased region" description="Polar residues" evidence="1">
    <location>
        <begin position="104"/>
        <end position="121"/>
    </location>
</feature>
<accession>F4RHN6</accession>
<feature type="compositionally biased region" description="Basic and acidic residues" evidence="1">
    <location>
        <begin position="45"/>
        <end position="57"/>
    </location>
</feature>
<organism evidence="3">
    <name type="scientific">Melampsora larici-populina (strain 98AG31 / pathotype 3-4-7)</name>
    <name type="common">Poplar leaf rust fungus</name>
    <dbReference type="NCBI Taxonomy" id="747676"/>
    <lineage>
        <taxon>Eukaryota</taxon>
        <taxon>Fungi</taxon>
        <taxon>Dikarya</taxon>
        <taxon>Basidiomycota</taxon>
        <taxon>Pucciniomycotina</taxon>
        <taxon>Pucciniomycetes</taxon>
        <taxon>Pucciniales</taxon>
        <taxon>Melampsoraceae</taxon>
        <taxon>Melampsora</taxon>
    </lineage>
</organism>
<reference evidence="3" key="1">
    <citation type="journal article" date="2011" name="Proc. Natl. Acad. Sci. U.S.A.">
        <title>Obligate biotrophy features unraveled by the genomic analysis of rust fungi.</title>
        <authorList>
            <person name="Duplessis S."/>
            <person name="Cuomo C.A."/>
            <person name="Lin Y.-C."/>
            <person name="Aerts A."/>
            <person name="Tisserant E."/>
            <person name="Veneault-Fourrey C."/>
            <person name="Joly D.L."/>
            <person name="Hacquard S."/>
            <person name="Amselem J."/>
            <person name="Cantarel B.L."/>
            <person name="Chiu R."/>
            <person name="Coutinho P.M."/>
            <person name="Feau N."/>
            <person name="Field M."/>
            <person name="Frey P."/>
            <person name="Gelhaye E."/>
            <person name="Goldberg J."/>
            <person name="Grabherr M.G."/>
            <person name="Kodira C.D."/>
            <person name="Kohler A."/>
            <person name="Kuees U."/>
            <person name="Lindquist E.A."/>
            <person name="Lucas S.M."/>
            <person name="Mago R."/>
            <person name="Mauceli E."/>
            <person name="Morin E."/>
            <person name="Murat C."/>
            <person name="Pangilinan J.L."/>
            <person name="Park R."/>
            <person name="Pearson M."/>
            <person name="Quesneville H."/>
            <person name="Rouhier N."/>
            <person name="Sakthikumar S."/>
            <person name="Salamov A.A."/>
            <person name="Schmutz J."/>
            <person name="Selles B."/>
            <person name="Shapiro H."/>
            <person name="Tanguay P."/>
            <person name="Tuskan G.A."/>
            <person name="Henrissat B."/>
            <person name="Van de Peer Y."/>
            <person name="Rouze P."/>
            <person name="Ellis J.G."/>
            <person name="Dodds P.N."/>
            <person name="Schein J.E."/>
            <person name="Zhong S."/>
            <person name="Hamelin R.C."/>
            <person name="Grigoriev I.V."/>
            <person name="Szabo L.J."/>
            <person name="Martin F."/>
        </authorList>
    </citation>
    <scope>NUCLEOTIDE SEQUENCE [LARGE SCALE GENOMIC DNA]</scope>
    <source>
        <strain evidence="3">98AG31 / pathotype 3-4-7</strain>
    </source>
</reference>
<dbReference type="KEGG" id="mlr:MELLADRAFT_105301"/>
<gene>
    <name evidence="2" type="ORF">MELLADRAFT_105301</name>
</gene>
<keyword evidence="3" id="KW-1185">Reference proteome</keyword>
<sequence length="184" mass="19820">MISPKSKIDPRRVVCKCQSHGCYKGIFVDAHGNSQRGVEVCPASKEAHSRADLRSRIESTSAGRDGKSIKLNRITLGGSERSASSASKPSGFGSVSAPSHAHNRSLSHPQIISSCEPSTSNSKERENIQTTEKSSPSIHIRSDDTPVAPLRNETQSVDQDVCNAADSARKNGLQEYDTSKYVPN</sequence>
<evidence type="ECO:0000313" key="3">
    <source>
        <dbReference type="Proteomes" id="UP000001072"/>
    </source>
</evidence>
<feature type="region of interest" description="Disordered" evidence="1">
    <location>
        <begin position="44"/>
        <end position="159"/>
    </location>
</feature>
<dbReference type="HOGENOM" id="CLU_106813_0_0_1"/>